<sequence length="696" mass="76195">MGNAMTPFAIHGVQMTANQKNDVVGDSKAPPLSPNAAALRDAVDQANAMVAESAPKLKVQSVAASLTAATKKTTALPPDSCQQYIWLSFFFDGTGNNLDADVGTQKHSNVAKLYRAHTPTTRSNGIYGIYIPGVGTYFKEVGDDGGSTLGLGTGRMGDARLDWALKQFDKLLSPHIARAKSPGNTIREVNVALFGFSRGAALARAFSNHLLRDRCTQDKQGNWRLKNGGYRLRIRFMGIFDTVASVGLPMSTNNVSVVATAFGVKQIIDTRLLSRNYIACWPQALAYAKGAAPGADPAPGVYDGHSDWGGLMAIPHMVEDVRHFIAAHELRNSFPVDSVSVLVDGRVAKPEQFHETVFPGVHSDVGGSYRPGEGARSLDGRAKLGLIPLHNMYQLAVDAGVPLLPKTAWGENQFSDFDMDPSMLELYNYYQSKVRGMSNLGPLMNAHMSLYYAWRFRAIRRKANGDSSEAAAISRKSNEFQAERVTLDQQIAGLGKKNDAAMRALSQADARRTAYLQSNYGNPDLPDLKAYDQKIAEAKSQYDMTKDELLRAKAKRDALPDMTKFASLVQMYDQQLLADVQAIRQAYTAKGLFGGAPNTGKRQELRPHYRALMDAYENEYIHNNGLKDEKIISFFDNLVHDSLSGFAKDATLPSDPRVVYLGGDEKYKYAMIEKKPGADVLQYASVDQKNPTEAAV</sequence>
<keyword evidence="4" id="KW-1185">Reference proteome</keyword>
<name>A0A4Y9S0T1_9BURK</name>
<dbReference type="PANTHER" id="PTHR33840:SF1">
    <property type="entry name" value="TLE1 PHOSPHOLIPASE DOMAIN-CONTAINING PROTEIN"/>
    <property type="match status" value="1"/>
</dbReference>
<protein>
    <submittedName>
        <fullName evidence="3">DUF2235 domain-containing protein</fullName>
    </submittedName>
</protein>
<comment type="caution">
    <text evidence="3">The sequence shown here is derived from an EMBL/GenBank/DDBJ whole genome shotgun (WGS) entry which is preliminary data.</text>
</comment>
<feature type="domain" description="T6SS Phospholipase effector Tle1-like catalytic" evidence="2">
    <location>
        <begin position="226"/>
        <end position="393"/>
    </location>
</feature>
<accession>A0A4Y9S0T1</accession>
<gene>
    <name evidence="3" type="ORF">E4L98_28740</name>
</gene>
<feature type="domain" description="T6SS Phospholipase effector Tle1-like catalytic" evidence="2">
    <location>
        <begin position="90"/>
        <end position="208"/>
    </location>
</feature>
<evidence type="ECO:0000313" key="3">
    <source>
        <dbReference type="EMBL" id="TFW13636.1"/>
    </source>
</evidence>
<dbReference type="OrthoDB" id="4378831at2"/>
<dbReference type="InterPro" id="IPR018712">
    <property type="entry name" value="Tle1-like_cat"/>
</dbReference>
<organism evidence="3 4">
    <name type="scientific">Duganella callida</name>
    <dbReference type="NCBI Taxonomy" id="2561932"/>
    <lineage>
        <taxon>Bacteria</taxon>
        <taxon>Pseudomonadati</taxon>
        <taxon>Pseudomonadota</taxon>
        <taxon>Betaproteobacteria</taxon>
        <taxon>Burkholderiales</taxon>
        <taxon>Oxalobacteraceae</taxon>
        <taxon>Telluria group</taxon>
        <taxon>Duganella</taxon>
    </lineage>
</organism>
<feature type="coiled-coil region" evidence="1">
    <location>
        <begin position="528"/>
        <end position="555"/>
    </location>
</feature>
<evidence type="ECO:0000313" key="4">
    <source>
        <dbReference type="Proteomes" id="UP000297729"/>
    </source>
</evidence>
<dbReference type="EMBL" id="SPVG01000273">
    <property type="protein sequence ID" value="TFW13636.1"/>
    <property type="molecule type" value="Genomic_DNA"/>
</dbReference>
<evidence type="ECO:0000259" key="2">
    <source>
        <dbReference type="Pfam" id="PF09994"/>
    </source>
</evidence>
<dbReference type="AlphaFoldDB" id="A0A4Y9S0T1"/>
<dbReference type="Pfam" id="PF09994">
    <property type="entry name" value="T6SS_Tle1-like_cat"/>
    <property type="match status" value="2"/>
</dbReference>
<dbReference type="Proteomes" id="UP000297729">
    <property type="component" value="Unassembled WGS sequence"/>
</dbReference>
<keyword evidence="1" id="KW-0175">Coiled coil</keyword>
<reference evidence="3 4" key="1">
    <citation type="submission" date="2019-03" db="EMBL/GenBank/DDBJ databases">
        <title>Draft Genome Sequence of Duganella callidus sp. nov., a Novel Duganella Species Isolated from Cultivated Soil.</title>
        <authorList>
            <person name="Raths R."/>
            <person name="Peta V."/>
            <person name="Bucking H."/>
        </authorList>
    </citation>
    <scope>NUCLEOTIDE SEQUENCE [LARGE SCALE GENOMIC DNA]</scope>
    <source>
        <strain evidence="3 4">DN04</strain>
    </source>
</reference>
<evidence type="ECO:0000256" key="1">
    <source>
        <dbReference type="SAM" id="Coils"/>
    </source>
</evidence>
<dbReference type="PANTHER" id="PTHR33840">
    <property type="match status" value="1"/>
</dbReference>
<proteinExistence type="predicted"/>